<comment type="caution">
    <text evidence="1">The sequence shown here is derived from an EMBL/GenBank/DDBJ whole genome shotgun (WGS) entry which is preliminary data.</text>
</comment>
<sequence length="367" mass="40060">MNCKNMSEISYSSTYSCHEVVAPNDTSEWGCAYRRFLSNGSNPENPLIAKSGDTVCHCSSESIVYIQNSITPLDFQWFKEYVTLSEDCEASHAKGGGRRNFEFVSPRSIPGGIAPGFSHVGMMPDDAAGRRCFLEDLPLLPPLHSNAAPYSPRFNLIGSQDLGVKSRPKLPASEVSERRGSNGLAARVLAFHLGALFPAGSPLHFFASGNRTEQGAAQNLIVSRAIEVIEILLVWNTSNFDDGVRENADLSEVSQLSHSPSTRTISLLGGFARGSPVSPDHVGQCQLVNCCKTALWLLAPAACTEKCTSVCKRQLTLQHFTTRQVGYFDAPPYSPRSTHIDSQDGVVSIFEFSLVCTRRRNIVEVEP</sequence>
<dbReference type="Proteomes" id="UP001159363">
    <property type="component" value="Chromosome 1"/>
</dbReference>
<name>A0ABQ9IGE4_9NEOP</name>
<gene>
    <name evidence="1" type="ORF">PR048_001059</name>
</gene>
<evidence type="ECO:0000313" key="2">
    <source>
        <dbReference type="Proteomes" id="UP001159363"/>
    </source>
</evidence>
<reference evidence="1 2" key="1">
    <citation type="submission" date="2023-02" db="EMBL/GenBank/DDBJ databases">
        <title>LHISI_Scaffold_Assembly.</title>
        <authorList>
            <person name="Stuart O.P."/>
            <person name="Cleave R."/>
            <person name="Magrath M.J.L."/>
            <person name="Mikheyev A.S."/>
        </authorList>
    </citation>
    <scope>NUCLEOTIDE SEQUENCE [LARGE SCALE GENOMIC DNA]</scope>
    <source>
        <strain evidence="1">Daus_M_001</strain>
        <tissue evidence="1">Leg muscle</tissue>
    </source>
</reference>
<evidence type="ECO:0000313" key="1">
    <source>
        <dbReference type="EMBL" id="KAJ8895722.1"/>
    </source>
</evidence>
<accession>A0ABQ9IGE4</accession>
<keyword evidence="2" id="KW-1185">Reference proteome</keyword>
<dbReference type="EMBL" id="JARBHB010000001">
    <property type="protein sequence ID" value="KAJ8895722.1"/>
    <property type="molecule type" value="Genomic_DNA"/>
</dbReference>
<protein>
    <submittedName>
        <fullName evidence="1">Uncharacterized protein</fullName>
    </submittedName>
</protein>
<proteinExistence type="predicted"/>
<organism evidence="1 2">
    <name type="scientific">Dryococelus australis</name>
    <dbReference type="NCBI Taxonomy" id="614101"/>
    <lineage>
        <taxon>Eukaryota</taxon>
        <taxon>Metazoa</taxon>
        <taxon>Ecdysozoa</taxon>
        <taxon>Arthropoda</taxon>
        <taxon>Hexapoda</taxon>
        <taxon>Insecta</taxon>
        <taxon>Pterygota</taxon>
        <taxon>Neoptera</taxon>
        <taxon>Polyneoptera</taxon>
        <taxon>Phasmatodea</taxon>
        <taxon>Verophasmatodea</taxon>
        <taxon>Anareolatae</taxon>
        <taxon>Phasmatidae</taxon>
        <taxon>Eurycanthinae</taxon>
        <taxon>Dryococelus</taxon>
    </lineage>
</organism>